<reference evidence="1" key="1">
    <citation type="submission" date="2023-03" db="EMBL/GenBank/DDBJ databases">
        <authorList>
            <person name="Shen W."/>
            <person name="Cai J."/>
        </authorList>
    </citation>
    <scope>NUCLEOTIDE SEQUENCE</scope>
    <source>
        <strain evidence="1">Y3</strain>
    </source>
</reference>
<sequence length="321" mass="36953">MATKNGKCILCQEEKILNLEHVPPQGVGNKGGKHTITGNLEAFQSWDFSKNGLPRDIKRQPKGNAYFTLCIECNSKLGGEYVKHYVDFAIDNKAFLYRTKHIRNFNQSRLTHSIKGINPLRVSKEIVAMFFSINGSEDDKDDEFLDSVRDYIKEPKNSSFPKDRYKIIMNYYYPVSTHLIKEINIANDMVANDRTHNYIRPFVQHDLQGGGKIKYSEIQYEGIGLTLIDLKNSNFEINIGFDLEKFLTSSDKPKKIHLYNVPVITPTSTSMMEKVLDFPVEDVGADLLLRDQRIINYIKTLNAIERKNLRKKLDNLRLQAI</sequence>
<evidence type="ECO:0008006" key="3">
    <source>
        <dbReference type="Google" id="ProtNLM"/>
    </source>
</evidence>
<gene>
    <name evidence="1" type="ORF">P7D34_05730</name>
</gene>
<dbReference type="Proteomes" id="UP001257962">
    <property type="component" value="Unassembled WGS sequence"/>
</dbReference>
<evidence type="ECO:0000313" key="2">
    <source>
        <dbReference type="Proteomes" id="UP001257962"/>
    </source>
</evidence>
<organism evidence="1 2">
    <name type="scientific">Lactococcus petauri</name>
    <dbReference type="NCBI Taxonomy" id="1940789"/>
    <lineage>
        <taxon>Bacteria</taxon>
        <taxon>Bacillati</taxon>
        <taxon>Bacillota</taxon>
        <taxon>Bacilli</taxon>
        <taxon>Lactobacillales</taxon>
        <taxon>Streptococcaceae</taxon>
        <taxon>Lactococcus</taxon>
    </lineage>
</organism>
<evidence type="ECO:0000313" key="1">
    <source>
        <dbReference type="EMBL" id="MDT2666736.1"/>
    </source>
</evidence>
<protein>
    <recommendedName>
        <fullName evidence="3">HNH endonuclease</fullName>
    </recommendedName>
</protein>
<comment type="caution">
    <text evidence="1">The sequence shown here is derived from an EMBL/GenBank/DDBJ whole genome shotgun (WGS) entry which is preliminary data.</text>
</comment>
<accession>A0AAJ2MKX9</accession>
<dbReference type="RefSeq" id="WP_311793340.1">
    <property type="nucleotide sequence ID" value="NZ_JARPXS010000004.1"/>
</dbReference>
<proteinExistence type="predicted"/>
<dbReference type="AlphaFoldDB" id="A0AAJ2MKX9"/>
<name>A0AAJ2MKX9_9LACT</name>
<dbReference type="EMBL" id="JARPYC010000004">
    <property type="protein sequence ID" value="MDT2666736.1"/>
    <property type="molecule type" value="Genomic_DNA"/>
</dbReference>